<dbReference type="PANTHER" id="PTHR42713">
    <property type="entry name" value="HISTIDINE KINASE-RELATED"/>
    <property type="match status" value="1"/>
</dbReference>
<evidence type="ECO:0000256" key="5">
    <source>
        <dbReference type="ARBA" id="ARBA00023015"/>
    </source>
</evidence>
<dbReference type="SUPFAM" id="SSF52172">
    <property type="entry name" value="CheY-like"/>
    <property type="match status" value="1"/>
</dbReference>
<keyword evidence="12" id="KW-1185">Reference proteome</keyword>
<comment type="subcellular location">
    <subcellularLocation>
        <location evidence="1">Cytoplasm</location>
    </subcellularLocation>
</comment>
<keyword evidence="3 8" id="KW-0597">Phosphoprotein</keyword>
<dbReference type="EMBL" id="JAUSUD010000010">
    <property type="protein sequence ID" value="MDQ0231175.1"/>
    <property type="molecule type" value="Genomic_DNA"/>
</dbReference>
<evidence type="ECO:0000313" key="12">
    <source>
        <dbReference type="Proteomes" id="UP001234495"/>
    </source>
</evidence>
<dbReference type="InterPro" id="IPR011006">
    <property type="entry name" value="CheY-like_superfamily"/>
</dbReference>
<evidence type="ECO:0000313" key="11">
    <source>
        <dbReference type="EMBL" id="MDQ0231175.1"/>
    </source>
</evidence>
<dbReference type="PROSITE" id="PS50110">
    <property type="entry name" value="RESPONSE_REGULATORY"/>
    <property type="match status" value="1"/>
</dbReference>
<feature type="modified residue" description="4-aspartylphosphate" evidence="8">
    <location>
        <position position="55"/>
    </location>
</feature>
<keyword evidence="2" id="KW-0963">Cytoplasm</keyword>
<protein>
    <submittedName>
        <fullName evidence="11">Two-component system response regulator YesN</fullName>
    </submittedName>
</protein>
<dbReference type="InterPro" id="IPR051552">
    <property type="entry name" value="HptR"/>
</dbReference>
<dbReference type="SMART" id="SM00448">
    <property type="entry name" value="REC"/>
    <property type="match status" value="1"/>
</dbReference>
<keyword evidence="6" id="KW-0238">DNA-binding</keyword>
<evidence type="ECO:0000256" key="2">
    <source>
        <dbReference type="ARBA" id="ARBA00022490"/>
    </source>
</evidence>
<dbReference type="PANTHER" id="PTHR42713:SF3">
    <property type="entry name" value="TRANSCRIPTIONAL REGULATORY PROTEIN HPTR"/>
    <property type="match status" value="1"/>
</dbReference>
<dbReference type="Pfam" id="PF12833">
    <property type="entry name" value="HTH_18"/>
    <property type="match status" value="1"/>
</dbReference>
<gene>
    <name evidence="11" type="ORF">J2S19_002437</name>
</gene>
<dbReference type="InterPro" id="IPR018060">
    <property type="entry name" value="HTH_AraC"/>
</dbReference>
<evidence type="ECO:0000259" key="10">
    <source>
        <dbReference type="PROSITE" id="PS50110"/>
    </source>
</evidence>
<accession>A0ABT9ZFW4</accession>
<comment type="caution">
    <text evidence="11">The sequence shown here is derived from an EMBL/GenBank/DDBJ whole genome shotgun (WGS) entry which is preliminary data.</text>
</comment>
<feature type="domain" description="HTH araC/xylS-type" evidence="9">
    <location>
        <begin position="411"/>
        <end position="510"/>
    </location>
</feature>
<dbReference type="SUPFAM" id="SSF46689">
    <property type="entry name" value="Homeodomain-like"/>
    <property type="match status" value="2"/>
</dbReference>
<evidence type="ECO:0000256" key="1">
    <source>
        <dbReference type="ARBA" id="ARBA00004496"/>
    </source>
</evidence>
<dbReference type="Gene3D" id="1.10.10.60">
    <property type="entry name" value="Homeodomain-like"/>
    <property type="match status" value="2"/>
</dbReference>
<evidence type="ECO:0000256" key="6">
    <source>
        <dbReference type="ARBA" id="ARBA00023125"/>
    </source>
</evidence>
<sequence>MKKVFLVDDEMAIRDGIGRSINWEKEGYIFCGDASDGELALPLIEKHKPDIVITDIKMPFMDGLELSRILRNRLPSTKIIILSGHDEFDYAREAMRIQVTEYCLKPVSSQDLLNILKKVSLQIEQEQMALKRILDLKNQAMQSKTVSRDKFLYELCVGLYSFSEAINVATELNIQLISSYYYIIIVEYPNERENLDWIQIKYSCLRFQRKARESVFIMLGESKQELERESESIRKYLGKYTETQNHSLIFGIGRVASRIQGISLSFSEADEEKNYSKIIQKYSSKESEKDIESKIELQHFKRKDLIDFLKYGNRDDIKSFSLSYSSYLKSENVSSQFTIYYFLMDFTITISHFLKELEIDNIEILQEMSKLEKKASWIRYYPDVIIYMEKMLSLVLSSRNSLAPNYSHSVQLAIDYIHNHYSDSQLSLQAISEAVNVSASYLSHLFSQETGSTLIEYLTKTRIEQAKGLLEKTQYKTYEIANQVGYSDSHYFCRTFKKITGMTTKQYKNQKLGTRYH</sequence>
<dbReference type="PROSITE" id="PS01124">
    <property type="entry name" value="HTH_ARAC_FAMILY_2"/>
    <property type="match status" value="1"/>
</dbReference>
<feature type="domain" description="Response regulatory" evidence="10">
    <location>
        <begin position="3"/>
        <end position="120"/>
    </location>
</feature>
<dbReference type="InterPro" id="IPR001789">
    <property type="entry name" value="Sig_transdc_resp-reg_receiver"/>
</dbReference>
<dbReference type="Gene3D" id="3.40.50.2300">
    <property type="match status" value="1"/>
</dbReference>
<evidence type="ECO:0000256" key="3">
    <source>
        <dbReference type="ARBA" id="ARBA00022553"/>
    </source>
</evidence>
<keyword evidence="5" id="KW-0805">Transcription regulation</keyword>
<dbReference type="InterPro" id="IPR009057">
    <property type="entry name" value="Homeodomain-like_sf"/>
</dbReference>
<evidence type="ECO:0000256" key="7">
    <source>
        <dbReference type="ARBA" id="ARBA00023163"/>
    </source>
</evidence>
<dbReference type="Proteomes" id="UP001234495">
    <property type="component" value="Unassembled WGS sequence"/>
</dbReference>
<dbReference type="CDD" id="cd17536">
    <property type="entry name" value="REC_YesN-like"/>
    <property type="match status" value="1"/>
</dbReference>
<keyword evidence="7" id="KW-0804">Transcription</keyword>
<keyword evidence="4" id="KW-0902">Two-component regulatory system</keyword>
<organism evidence="11 12">
    <name type="scientific">Metabacillus malikii</name>
    <dbReference type="NCBI Taxonomy" id="1504265"/>
    <lineage>
        <taxon>Bacteria</taxon>
        <taxon>Bacillati</taxon>
        <taxon>Bacillota</taxon>
        <taxon>Bacilli</taxon>
        <taxon>Bacillales</taxon>
        <taxon>Bacillaceae</taxon>
        <taxon>Metabacillus</taxon>
    </lineage>
</organism>
<reference evidence="11 12" key="1">
    <citation type="submission" date="2023-07" db="EMBL/GenBank/DDBJ databases">
        <title>Genomic Encyclopedia of Type Strains, Phase IV (KMG-IV): sequencing the most valuable type-strain genomes for metagenomic binning, comparative biology and taxonomic classification.</title>
        <authorList>
            <person name="Goeker M."/>
        </authorList>
    </citation>
    <scope>NUCLEOTIDE SEQUENCE [LARGE SCALE GENOMIC DNA]</scope>
    <source>
        <strain evidence="11 12">DSM 29005</strain>
    </source>
</reference>
<name>A0ABT9ZFW4_9BACI</name>
<evidence type="ECO:0000256" key="4">
    <source>
        <dbReference type="ARBA" id="ARBA00023012"/>
    </source>
</evidence>
<dbReference type="RefSeq" id="WP_307341657.1">
    <property type="nucleotide sequence ID" value="NZ_JAUSUD010000010.1"/>
</dbReference>
<proteinExistence type="predicted"/>
<evidence type="ECO:0000259" key="9">
    <source>
        <dbReference type="PROSITE" id="PS01124"/>
    </source>
</evidence>
<evidence type="ECO:0000256" key="8">
    <source>
        <dbReference type="PROSITE-ProRule" id="PRU00169"/>
    </source>
</evidence>
<dbReference type="SMART" id="SM00342">
    <property type="entry name" value="HTH_ARAC"/>
    <property type="match status" value="1"/>
</dbReference>
<dbReference type="Pfam" id="PF00072">
    <property type="entry name" value="Response_reg"/>
    <property type="match status" value="1"/>
</dbReference>